<proteinExistence type="predicted"/>
<evidence type="ECO:0000313" key="2">
    <source>
        <dbReference type="Proteomes" id="UP000275408"/>
    </source>
</evidence>
<feature type="non-terminal residue" evidence="1">
    <location>
        <position position="84"/>
    </location>
</feature>
<dbReference type="AlphaFoldDB" id="A0A3M6T5S3"/>
<sequence length="84" mass="8864">MSVSADSSPLTSDPNANSLKQGSLLLSIYGYAPFPASTSPASELKKQALGRSNSVGIIENIHTKAIQSSPLAGEIHYGKRKHKL</sequence>
<reference evidence="1 2" key="1">
    <citation type="journal article" date="2018" name="Sci. Rep.">
        <title>Comparative analysis of the Pocillopora damicornis genome highlights role of immune system in coral evolution.</title>
        <authorList>
            <person name="Cunning R."/>
            <person name="Bay R.A."/>
            <person name="Gillette P."/>
            <person name="Baker A.C."/>
            <person name="Traylor-Knowles N."/>
        </authorList>
    </citation>
    <scope>NUCLEOTIDE SEQUENCE [LARGE SCALE GENOMIC DNA]</scope>
    <source>
        <strain evidence="1">RSMAS</strain>
        <tissue evidence="1">Whole animal</tissue>
    </source>
</reference>
<protein>
    <submittedName>
        <fullName evidence="1">Uncharacterized protein</fullName>
    </submittedName>
</protein>
<comment type="caution">
    <text evidence="1">The sequence shown here is derived from an EMBL/GenBank/DDBJ whole genome shotgun (WGS) entry which is preliminary data.</text>
</comment>
<dbReference type="OrthoDB" id="418634at2759"/>
<evidence type="ECO:0000313" key="1">
    <source>
        <dbReference type="EMBL" id="RMX36730.1"/>
    </source>
</evidence>
<organism evidence="1 2">
    <name type="scientific">Pocillopora damicornis</name>
    <name type="common">Cauliflower coral</name>
    <name type="synonym">Millepora damicornis</name>
    <dbReference type="NCBI Taxonomy" id="46731"/>
    <lineage>
        <taxon>Eukaryota</taxon>
        <taxon>Metazoa</taxon>
        <taxon>Cnidaria</taxon>
        <taxon>Anthozoa</taxon>
        <taxon>Hexacorallia</taxon>
        <taxon>Scleractinia</taxon>
        <taxon>Astrocoeniina</taxon>
        <taxon>Pocilloporidae</taxon>
        <taxon>Pocillopora</taxon>
    </lineage>
</organism>
<dbReference type="Proteomes" id="UP000275408">
    <property type="component" value="Unassembled WGS sequence"/>
</dbReference>
<name>A0A3M6T5S3_POCDA</name>
<dbReference type="EMBL" id="RCHS01004233">
    <property type="protein sequence ID" value="RMX36730.1"/>
    <property type="molecule type" value="Genomic_DNA"/>
</dbReference>
<keyword evidence="2" id="KW-1185">Reference proteome</keyword>
<accession>A0A3M6T5S3</accession>
<gene>
    <name evidence="1" type="ORF">pdam_00020274</name>
</gene>